<evidence type="ECO:0000256" key="3">
    <source>
        <dbReference type="ARBA" id="ARBA00022801"/>
    </source>
</evidence>
<feature type="binding site" evidence="5">
    <location>
        <position position="60"/>
    </location>
    <ligand>
        <name>Zn(2+)</name>
        <dbReference type="ChEBI" id="CHEBI:29105"/>
    </ligand>
</feature>
<gene>
    <name evidence="5 9" type="primary">astE</name>
    <name evidence="9" type="ORF">ACFQ1C_09305</name>
</gene>
<comment type="pathway">
    <text evidence="5">Amino-acid degradation; L-arginine degradation via AST pathway; L-glutamate and succinate from L-arginine: step 5/5.</text>
</comment>
<comment type="cofactor">
    <cofactor evidence="5">
        <name>Zn(2+)</name>
        <dbReference type="ChEBI" id="CHEBI:29105"/>
    </cofactor>
    <text evidence="5">Binds 1 zinc ion per subunit.</text>
</comment>
<keyword evidence="4 5" id="KW-0862">Zinc</keyword>
<evidence type="ECO:0000259" key="8">
    <source>
        <dbReference type="Pfam" id="PF24827"/>
    </source>
</evidence>
<dbReference type="Gene3D" id="3.40.630.10">
    <property type="entry name" value="Zn peptidases"/>
    <property type="match status" value="1"/>
</dbReference>
<feature type="domain" description="AstE/AspA barrel-sandwich hybrid" evidence="7">
    <location>
        <begin position="274"/>
        <end position="347"/>
    </location>
</feature>
<evidence type="ECO:0000256" key="6">
    <source>
        <dbReference type="NCBIfam" id="TIGR03242"/>
    </source>
</evidence>
<feature type="binding site" evidence="5">
    <location>
        <position position="63"/>
    </location>
    <ligand>
        <name>Zn(2+)</name>
        <dbReference type="ChEBI" id="CHEBI:29105"/>
    </ligand>
</feature>
<dbReference type="GO" id="GO:0009017">
    <property type="term" value="F:succinylglutamate desuccinylase activity"/>
    <property type="evidence" value="ECO:0007669"/>
    <property type="project" value="UniProtKB-EC"/>
</dbReference>
<feature type="domain" description="Succinylglutamate desuccinylase/Aspartoacylase catalytic" evidence="8">
    <location>
        <begin position="51"/>
        <end position="259"/>
    </location>
</feature>
<organism evidence="9 10">
    <name type="scientific">Oceanisphaera ostreae</name>
    <dbReference type="NCBI Taxonomy" id="914151"/>
    <lineage>
        <taxon>Bacteria</taxon>
        <taxon>Pseudomonadati</taxon>
        <taxon>Pseudomonadota</taxon>
        <taxon>Gammaproteobacteria</taxon>
        <taxon>Aeromonadales</taxon>
        <taxon>Aeromonadaceae</taxon>
        <taxon>Oceanisphaera</taxon>
    </lineage>
</organism>
<feature type="active site" evidence="5">
    <location>
        <position position="234"/>
    </location>
</feature>
<keyword evidence="3 5" id="KW-0378">Hydrolase</keyword>
<evidence type="ECO:0000313" key="10">
    <source>
        <dbReference type="Proteomes" id="UP001597048"/>
    </source>
</evidence>
<dbReference type="EMBL" id="JBHTJS010000035">
    <property type="protein sequence ID" value="MFD1008348.1"/>
    <property type="molecule type" value="Genomic_DNA"/>
</dbReference>
<evidence type="ECO:0000259" key="7">
    <source>
        <dbReference type="Pfam" id="PF04952"/>
    </source>
</evidence>
<evidence type="ECO:0000256" key="5">
    <source>
        <dbReference type="HAMAP-Rule" id="MF_00767"/>
    </source>
</evidence>
<dbReference type="PANTHER" id="PTHR15162">
    <property type="entry name" value="ASPARTOACYLASE"/>
    <property type="match status" value="1"/>
</dbReference>
<dbReference type="CDD" id="cd03855">
    <property type="entry name" value="M14_ASTE"/>
    <property type="match status" value="1"/>
</dbReference>
<comment type="catalytic activity">
    <reaction evidence="5">
        <text>N-succinyl-L-glutamate + H2O = L-glutamate + succinate</text>
        <dbReference type="Rhea" id="RHEA:15169"/>
        <dbReference type="ChEBI" id="CHEBI:15377"/>
        <dbReference type="ChEBI" id="CHEBI:29985"/>
        <dbReference type="ChEBI" id="CHEBI:30031"/>
        <dbReference type="ChEBI" id="CHEBI:58763"/>
        <dbReference type="EC" id="3.5.1.96"/>
    </reaction>
</comment>
<dbReference type="HAMAP" id="MF_00767">
    <property type="entry name" value="Arg_catab_AstE"/>
    <property type="match status" value="1"/>
</dbReference>
<dbReference type="Proteomes" id="UP001597048">
    <property type="component" value="Unassembled WGS sequence"/>
</dbReference>
<keyword evidence="10" id="KW-1185">Reference proteome</keyword>
<dbReference type="InterPro" id="IPR050178">
    <property type="entry name" value="AspA/AstE_fam"/>
</dbReference>
<comment type="similarity">
    <text evidence="5">Belongs to the AspA/AstE family. Succinylglutamate desuccinylase subfamily.</text>
</comment>
<reference evidence="10" key="1">
    <citation type="journal article" date="2019" name="Int. J. Syst. Evol. Microbiol.">
        <title>The Global Catalogue of Microorganisms (GCM) 10K type strain sequencing project: providing services to taxonomists for standard genome sequencing and annotation.</title>
        <authorList>
            <consortium name="The Broad Institute Genomics Platform"/>
            <consortium name="The Broad Institute Genome Sequencing Center for Infectious Disease"/>
            <person name="Wu L."/>
            <person name="Ma J."/>
        </authorList>
    </citation>
    <scope>NUCLEOTIDE SEQUENCE [LARGE SCALE GENOMIC DNA]</scope>
    <source>
        <strain evidence="10">CCUG 60525</strain>
    </source>
</reference>
<dbReference type="InterPro" id="IPR007036">
    <property type="entry name" value="Aste_AspA_hybrid_dom"/>
</dbReference>
<feature type="binding site" evidence="5">
    <location>
        <position position="170"/>
    </location>
    <ligand>
        <name>Zn(2+)</name>
        <dbReference type="ChEBI" id="CHEBI:29105"/>
    </ligand>
</feature>
<dbReference type="Pfam" id="PF24827">
    <property type="entry name" value="AstE_AspA_cat"/>
    <property type="match status" value="1"/>
</dbReference>
<name>A0ABW3KJ83_9GAMM</name>
<dbReference type="PIRSF" id="PIRSF017020">
    <property type="entry name" value="AstE"/>
    <property type="match status" value="1"/>
</dbReference>
<dbReference type="Pfam" id="PF04952">
    <property type="entry name" value="AstE_AspA_hybrid"/>
    <property type="match status" value="1"/>
</dbReference>
<dbReference type="InterPro" id="IPR016681">
    <property type="entry name" value="SuccinylGlu_desuccinylase"/>
</dbReference>
<evidence type="ECO:0000256" key="1">
    <source>
        <dbReference type="ARBA" id="ARBA00022503"/>
    </source>
</evidence>
<keyword evidence="1 5" id="KW-0056">Arginine metabolism</keyword>
<accession>A0ABW3KJ83</accession>
<dbReference type="PANTHER" id="PTHR15162:SF7">
    <property type="entry name" value="SUCCINYLGLUTAMATE DESUCCINYLASE"/>
    <property type="match status" value="1"/>
</dbReference>
<evidence type="ECO:0000256" key="4">
    <source>
        <dbReference type="ARBA" id="ARBA00022833"/>
    </source>
</evidence>
<keyword evidence="2 5" id="KW-0479">Metal-binding</keyword>
<dbReference type="InterPro" id="IPR055438">
    <property type="entry name" value="AstE_AspA_cat"/>
</dbReference>
<comment type="caution">
    <text evidence="9">The sequence shown here is derived from an EMBL/GenBank/DDBJ whole genome shotgun (WGS) entry which is preliminary data.</text>
</comment>
<sequence>MNASQLNDFLALSRANPQYLAPFSETLPDGGHIYVWDTGVICIEPSTPANKDVVLSCGIHGNETAPIELCARLLSEIVSGRLSCQQRLLLIFGNPTAMNLGVREVEENLNRLFSGAHGLGTYGEEKTKEGNKAGSQNLERERAAWLEHYVSRFYQTRAQDNVERLHYDLHTAIRPSKYQQFAIYPFTHGRPYHKGQLAFLCNSGVDTILLAHGPTTTFSYFSAHQFGAHAFTVELGKVHPFGDNEASQVAALEHNLTQLLQTPDWQPMPFDIARIRVFNVCQEIIKQSEQFCFHFSDDVANFSSFSPGTLLAEDNKQQWTVGNKEQAVIFPNANVALQQRAALMVERTELKENMLY</sequence>
<dbReference type="RefSeq" id="WP_379558327.1">
    <property type="nucleotide sequence ID" value="NZ_JBHTJS010000035.1"/>
</dbReference>
<protein>
    <recommendedName>
        <fullName evidence="5 6">Succinylglutamate desuccinylase</fullName>
        <ecNumber evidence="5 6">3.5.1.96</ecNumber>
    </recommendedName>
</protein>
<dbReference type="EC" id="3.5.1.96" evidence="5 6"/>
<dbReference type="NCBIfam" id="NF003706">
    <property type="entry name" value="PRK05324.1"/>
    <property type="match status" value="1"/>
</dbReference>
<comment type="function">
    <text evidence="5">Transforms N(2)-succinylglutamate into succinate and glutamate.</text>
</comment>
<dbReference type="SUPFAM" id="SSF53187">
    <property type="entry name" value="Zn-dependent exopeptidases"/>
    <property type="match status" value="1"/>
</dbReference>
<dbReference type="NCBIfam" id="TIGR03242">
    <property type="entry name" value="arg_catab_astE"/>
    <property type="match status" value="1"/>
</dbReference>
<evidence type="ECO:0000256" key="2">
    <source>
        <dbReference type="ARBA" id="ARBA00022723"/>
    </source>
</evidence>
<evidence type="ECO:0000313" key="9">
    <source>
        <dbReference type="EMBL" id="MFD1008348.1"/>
    </source>
</evidence>
<proteinExistence type="inferred from homology"/>